<sequence>MLKRRFARMQEKRVSAVITGSGRYIPERVVSNDDFLGAEFYSESGVPIQKETAEVVKTLQKITGIKERRYLADDQVTSDMGYLAAEAALADAGIDRESLDYVIVAHNFGDIRKDNIRVDMCPTLAARIKHTLGIENPYTVAYDLPFGCPGWVQGIIQADYFIKSGDAKAVLVIGAETLSRISDPHDVDSMIFSDGAGAVVLEARTTEQPSGILKHLTRSDTLHHAHLLEMQVSYRPDFGSDALFLKMKGRKLYEYAVKTVPQALKECLDRSGLGLSQIKKVFIHQANEKMDQNILDRLFQLYGDQAPPEGLMPMSISFLGNNSVATIPVLYDLVAKGELGDHRLSAGDYLMFASVGAGMNTNVFIYRIPLD</sequence>
<organism evidence="5 6">
    <name type="scientific">Lunatimonas lonarensis</name>
    <dbReference type="NCBI Taxonomy" id="1232681"/>
    <lineage>
        <taxon>Bacteria</taxon>
        <taxon>Pseudomonadati</taxon>
        <taxon>Bacteroidota</taxon>
        <taxon>Cytophagia</taxon>
        <taxon>Cytophagales</taxon>
        <taxon>Cyclobacteriaceae</taxon>
    </lineage>
</organism>
<dbReference type="Pfam" id="PF08541">
    <property type="entry name" value="ACP_syn_III_C"/>
    <property type="match status" value="1"/>
</dbReference>
<dbReference type="InterPro" id="IPR016039">
    <property type="entry name" value="Thiolase-like"/>
</dbReference>
<dbReference type="Proteomes" id="UP000013909">
    <property type="component" value="Unassembled WGS sequence"/>
</dbReference>
<dbReference type="AlphaFoldDB" id="R7ZVT3"/>
<name>R7ZVT3_9BACT</name>
<dbReference type="STRING" id="1232681.ADIS_1124"/>
<feature type="domain" description="Beta-ketoacyl-[acyl-carrier-protein] synthase III N-terminal" evidence="4">
    <location>
        <begin position="142"/>
        <end position="219"/>
    </location>
</feature>
<reference evidence="5 6" key="1">
    <citation type="submission" date="2013-02" db="EMBL/GenBank/DDBJ databases">
        <title>A novel strain isolated from Lonar lake, Maharashtra, India.</title>
        <authorList>
            <person name="Singh A."/>
        </authorList>
    </citation>
    <scope>NUCLEOTIDE SEQUENCE [LARGE SCALE GENOMIC DNA]</scope>
    <source>
        <strain evidence="5 6">AK24</strain>
    </source>
</reference>
<proteinExistence type="predicted"/>
<gene>
    <name evidence="5" type="ORF">ADIS_1124</name>
</gene>
<feature type="domain" description="Beta-ketoacyl-[acyl-carrier-protein] synthase III C-terminal" evidence="3">
    <location>
        <begin position="268"/>
        <end position="367"/>
    </location>
</feature>
<dbReference type="GO" id="GO:0006633">
    <property type="term" value="P:fatty acid biosynthetic process"/>
    <property type="evidence" value="ECO:0007669"/>
    <property type="project" value="InterPro"/>
</dbReference>
<keyword evidence="2 5" id="KW-0012">Acyltransferase</keyword>
<dbReference type="PANTHER" id="PTHR34069:SF3">
    <property type="entry name" value="ACYL-COA:ACYL-COA ALKYLTRANSFERASE"/>
    <property type="match status" value="1"/>
</dbReference>
<evidence type="ECO:0000313" key="6">
    <source>
        <dbReference type="Proteomes" id="UP000013909"/>
    </source>
</evidence>
<dbReference type="CDD" id="cd00830">
    <property type="entry name" value="KAS_III"/>
    <property type="match status" value="1"/>
</dbReference>
<dbReference type="EMBL" id="AQHR01000040">
    <property type="protein sequence ID" value="EON78261.1"/>
    <property type="molecule type" value="Genomic_DNA"/>
</dbReference>
<evidence type="ECO:0000313" key="5">
    <source>
        <dbReference type="EMBL" id="EON78261.1"/>
    </source>
</evidence>
<dbReference type="PATRIC" id="fig|1288963.3.peg.1120"/>
<dbReference type="Pfam" id="PF08545">
    <property type="entry name" value="ACP_syn_III"/>
    <property type="match status" value="1"/>
</dbReference>
<dbReference type="GO" id="GO:0004315">
    <property type="term" value="F:3-oxoacyl-[acyl-carrier-protein] synthase activity"/>
    <property type="evidence" value="ECO:0007669"/>
    <property type="project" value="UniProtKB-EC"/>
</dbReference>
<protein>
    <submittedName>
        <fullName evidence="5">3-oxoacyl-[acyl-carrier-protein] synthase, KASIII</fullName>
        <ecNumber evidence="5">2.3.1.41</ecNumber>
    </submittedName>
</protein>
<evidence type="ECO:0000256" key="2">
    <source>
        <dbReference type="ARBA" id="ARBA00023315"/>
    </source>
</evidence>
<evidence type="ECO:0000259" key="3">
    <source>
        <dbReference type="Pfam" id="PF08541"/>
    </source>
</evidence>
<keyword evidence="1 5" id="KW-0808">Transferase</keyword>
<dbReference type="InterPro" id="IPR013751">
    <property type="entry name" value="ACP_syn_III_N"/>
</dbReference>
<evidence type="ECO:0000256" key="1">
    <source>
        <dbReference type="ARBA" id="ARBA00022679"/>
    </source>
</evidence>
<keyword evidence="6" id="KW-1185">Reference proteome</keyword>
<dbReference type="InterPro" id="IPR013747">
    <property type="entry name" value="ACP_syn_III_C"/>
</dbReference>
<dbReference type="Gene3D" id="3.40.47.10">
    <property type="match status" value="2"/>
</dbReference>
<dbReference type="SUPFAM" id="SSF53901">
    <property type="entry name" value="Thiolase-like"/>
    <property type="match status" value="1"/>
</dbReference>
<accession>R7ZVT3</accession>
<evidence type="ECO:0000259" key="4">
    <source>
        <dbReference type="Pfam" id="PF08545"/>
    </source>
</evidence>
<dbReference type="EC" id="2.3.1.41" evidence="5"/>
<dbReference type="GO" id="GO:0044550">
    <property type="term" value="P:secondary metabolite biosynthetic process"/>
    <property type="evidence" value="ECO:0007669"/>
    <property type="project" value="TreeGrafter"/>
</dbReference>
<dbReference type="PANTHER" id="PTHR34069">
    <property type="entry name" value="3-OXOACYL-[ACYL-CARRIER-PROTEIN] SYNTHASE 3"/>
    <property type="match status" value="1"/>
</dbReference>
<comment type="caution">
    <text evidence="5">The sequence shown here is derived from an EMBL/GenBank/DDBJ whole genome shotgun (WGS) entry which is preliminary data.</text>
</comment>